<dbReference type="EC" id="7.2.2.10" evidence="17"/>
<keyword evidence="9" id="KW-0460">Magnesium</keyword>
<evidence type="ECO:0000256" key="16">
    <source>
        <dbReference type="ARBA" id="ARBA00048694"/>
    </source>
</evidence>
<dbReference type="GO" id="GO:0005516">
    <property type="term" value="F:calmodulin binding"/>
    <property type="evidence" value="ECO:0007669"/>
    <property type="project" value="UniProtKB-KW"/>
</dbReference>
<dbReference type="GO" id="GO:0016887">
    <property type="term" value="F:ATP hydrolysis activity"/>
    <property type="evidence" value="ECO:0007669"/>
    <property type="project" value="InterPro"/>
</dbReference>
<dbReference type="AlphaFoldDB" id="A0A8T1N9A4"/>
<dbReference type="GO" id="GO:0005388">
    <property type="term" value="F:P-type calcium transporter activity"/>
    <property type="evidence" value="ECO:0007669"/>
    <property type="project" value="UniProtKB-EC"/>
</dbReference>
<proteinExistence type="inferred from homology"/>
<dbReference type="GO" id="GO:0005886">
    <property type="term" value="C:plasma membrane"/>
    <property type="evidence" value="ECO:0007669"/>
    <property type="project" value="TreeGrafter"/>
</dbReference>
<evidence type="ECO:0000256" key="7">
    <source>
        <dbReference type="ARBA" id="ARBA00022796"/>
    </source>
</evidence>
<evidence type="ECO:0000256" key="13">
    <source>
        <dbReference type="ARBA" id="ARBA00023008"/>
    </source>
</evidence>
<protein>
    <recommendedName>
        <fullName evidence="17">Calcium-transporting ATPase</fullName>
        <ecNumber evidence="17">7.2.2.10</ecNumber>
    </recommendedName>
</protein>
<dbReference type="PANTHER" id="PTHR24093:SF448">
    <property type="entry name" value="CALCIUM-TRANSPORTING ATPASE"/>
    <property type="match status" value="1"/>
</dbReference>
<comment type="subcellular location">
    <subcellularLocation>
        <location evidence="1">Endomembrane system</location>
        <topology evidence="1">Multi-pass membrane protein</topology>
    </subcellularLocation>
    <subcellularLocation>
        <location evidence="17">Membrane</location>
        <topology evidence="17">Multi-pass membrane protein</topology>
    </subcellularLocation>
</comment>
<comment type="caution">
    <text evidence="17">Lacks conserved residue(s) required for the propagation of feature annotation.</text>
</comment>
<evidence type="ECO:0000256" key="9">
    <source>
        <dbReference type="ARBA" id="ARBA00022842"/>
    </source>
</evidence>
<evidence type="ECO:0000313" key="19">
    <source>
        <dbReference type="EMBL" id="KAG6628296.1"/>
    </source>
</evidence>
<evidence type="ECO:0000256" key="15">
    <source>
        <dbReference type="ARBA" id="ARBA00023136"/>
    </source>
</evidence>
<dbReference type="InterPro" id="IPR059000">
    <property type="entry name" value="ATPase_P-type_domA"/>
</dbReference>
<feature type="domain" description="P-type ATPase A" evidence="18">
    <location>
        <begin position="39"/>
        <end position="134"/>
    </location>
</feature>
<evidence type="ECO:0000256" key="5">
    <source>
        <dbReference type="ARBA" id="ARBA00022723"/>
    </source>
</evidence>
<dbReference type="GO" id="GO:0006825">
    <property type="term" value="P:copper ion transport"/>
    <property type="evidence" value="ECO:0007669"/>
    <property type="project" value="UniProtKB-KW"/>
</dbReference>
<keyword evidence="17" id="KW-0109">Calcium transport</keyword>
<dbReference type="InterPro" id="IPR001757">
    <property type="entry name" value="P_typ_ATPase"/>
</dbReference>
<dbReference type="FunFam" id="2.70.150.10:FF:000006">
    <property type="entry name" value="Calcium-transporting ATPase"/>
    <property type="match status" value="1"/>
</dbReference>
<evidence type="ECO:0000256" key="3">
    <source>
        <dbReference type="ARBA" id="ARBA00022448"/>
    </source>
</evidence>
<feature type="transmembrane region" description="Helical" evidence="17">
    <location>
        <begin position="157"/>
        <end position="179"/>
    </location>
</feature>
<evidence type="ECO:0000256" key="2">
    <source>
        <dbReference type="ARBA" id="ARBA00006124"/>
    </source>
</evidence>
<evidence type="ECO:0000256" key="12">
    <source>
        <dbReference type="ARBA" id="ARBA00022989"/>
    </source>
</evidence>
<dbReference type="NCBIfam" id="TIGR01494">
    <property type="entry name" value="ATPase_P-type"/>
    <property type="match status" value="1"/>
</dbReference>
<keyword evidence="3 17" id="KW-0813">Transport</keyword>
<accession>A0A8T1N9A4</accession>
<evidence type="ECO:0000256" key="11">
    <source>
        <dbReference type="ARBA" id="ARBA00022967"/>
    </source>
</evidence>
<dbReference type="EMBL" id="CM031822">
    <property type="protein sequence ID" value="KAG6628296.1"/>
    <property type="molecule type" value="Genomic_DNA"/>
</dbReference>
<evidence type="ECO:0000256" key="6">
    <source>
        <dbReference type="ARBA" id="ARBA00022741"/>
    </source>
</evidence>
<dbReference type="PANTHER" id="PTHR24093">
    <property type="entry name" value="CATION TRANSPORTING ATPASE"/>
    <property type="match status" value="1"/>
</dbReference>
<dbReference type="Pfam" id="PF00122">
    <property type="entry name" value="E1-E2_ATPase"/>
    <property type="match status" value="1"/>
</dbReference>
<keyword evidence="20" id="KW-1185">Reference proteome</keyword>
<gene>
    <name evidence="19" type="ORF">CIPAW_14G004800</name>
</gene>
<organism evidence="19 20">
    <name type="scientific">Carya illinoinensis</name>
    <name type="common">Pecan</name>
    <dbReference type="NCBI Taxonomy" id="32201"/>
    <lineage>
        <taxon>Eukaryota</taxon>
        <taxon>Viridiplantae</taxon>
        <taxon>Streptophyta</taxon>
        <taxon>Embryophyta</taxon>
        <taxon>Tracheophyta</taxon>
        <taxon>Spermatophyta</taxon>
        <taxon>Magnoliopsida</taxon>
        <taxon>eudicotyledons</taxon>
        <taxon>Gunneridae</taxon>
        <taxon>Pentapetalae</taxon>
        <taxon>rosids</taxon>
        <taxon>fabids</taxon>
        <taxon>Fagales</taxon>
        <taxon>Juglandaceae</taxon>
        <taxon>Carya</taxon>
    </lineage>
</organism>
<keyword evidence="17" id="KW-0106">Calcium</keyword>
<dbReference type="Proteomes" id="UP000811609">
    <property type="component" value="Chromosome 14"/>
</dbReference>
<dbReference type="NCBIfam" id="TIGR01517">
    <property type="entry name" value="ATPase-IIB_Ca"/>
    <property type="match status" value="1"/>
</dbReference>
<keyword evidence="13" id="KW-0186">Copper</keyword>
<evidence type="ECO:0000256" key="17">
    <source>
        <dbReference type="RuleBase" id="RU361146"/>
    </source>
</evidence>
<evidence type="ECO:0000256" key="10">
    <source>
        <dbReference type="ARBA" id="ARBA00022860"/>
    </source>
</evidence>
<feature type="transmembrane region" description="Helical" evidence="17">
    <location>
        <begin position="6"/>
        <end position="23"/>
    </location>
</feature>
<keyword evidence="10" id="KW-0112">Calmodulin-binding</keyword>
<keyword evidence="11" id="KW-1278">Translocase</keyword>
<sequence length="532" mass="58036">MYDGLGMLLCIYLVVIVTAVSDYKQSLQFKDLDKEKKNIIVQVTRDGSRQKVSIYDIVVGDVVHLSVGDQVPAAGVFLSGYSLSVDESSLSGESEPMNVHQDTPFLLSGTKVQDGYGKMLATTVGMRTEWGRLMVTLSEGGEDETPLQLKLNGVETIIGKIGLAFAVLTFLALTARLVVEKSLHNKIMDWSGSDALEVLNYFTIAVTILVVAVPEGLPLAVTLSLAFAMKKLMSDKALVRHLSACETMGCAGCICTYKTGTLTTNDMVVKKIWICQKSIEIYNRNNEDVLKTSVSESVFDVRLQSIFLNTSSEVVEGKDSKKNIIGTPTKTALMDFGLLLGGDFNTYRINYMISRVEPFNTVKKKMSVLVALPARGQFRAFCEGASEIVLEMCDKIVNADGEAIILSRERRKDITDVINGFSGEALRTLCLAFKDIEGASHMDSIPDNGYTFIAVIGINDPVHPGVKEAVKTCLAAGITVRMVTGDNIHTAKAIAKECGILTEDGLAIERPDFRNKSPEEMKELIPKPQVMA</sequence>
<keyword evidence="5" id="KW-0479">Metal-binding</keyword>
<keyword evidence="6 17" id="KW-0547">Nucleotide-binding</keyword>
<comment type="catalytic activity">
    <reaction evidence="16 17">
        <text>Ca(2+)(in) + ATP + H2O = Ca(2+)(out) + ADP + phosphate + H(+)</text>
        <dbReference type="Rhea" id="RHEA:18105"/>
        <dbReference type="ChEBI" id="CHEBI:15377"/>
        <dbReference type="ChEBI" id="CHEBI:15378"/>
        <dbReference type="ChEBI" id="CHEBI:29108"/>
        <dbReference type="ChEBI" id="CHEBI:30616"/>
        <dbReference type="ChEBI" id="CHEBI:43474"/>
        <dbReference type="ChEBI" id="CHEBI:456216"/>
        <dbReference type="EC" id="7.2.2.10"/>
    </reaction>
</comment>
<dbReference type="FunFam" id="3.40.1110.10:FF:000011">
    <property type="entry name" value="Calcium-transporting ATPase"/>
    <property type="match status" value="1"/>
</dbReference>
<dbReference type="GO" id="GO:0046872">
    <property type="term" value="F:metal ion binding"/>
    <property type="evidence" value="ECO:0007669"/>
    <property type="project" value="UniProtKB-KW"/>
</dbReference>
<keyword evidence="7" id="KW-0187">Copper transport</keyword>
<keyword evidence="4 17" id="KW-0812">Transmembrane</keyword>
<comment type="similarity">
    <text evidence="2 17">Belongs to the cation transport ATPase (P-type) (TC 3.A.3) family. Type IIB subfamily.</text>
</comment>
<dbReference type="Pfam" id="PF13246">
    <property type="entry name" value="Cation_ATPase"/>
    <property type="match status" value="1"/>
</dbReference>
<evidence type="ECO:0000256" key="4">
    <source>
        <dbReference type="ARBA" id="ARBA00022692"/>
    </source>
</evidence>
<keyword evidence="12 17" id="KW-1133">Transmembrane helix</keyword>
<evidence type="ECO:0000256" key="1">
    <source>
        <dbReference type="ARBA" id="ARBA00004127"/>
    </source>
</evidence>
<dbReference type="FunFam" id="3.40.50.1000:FF:000144">
    <property type="entry name" value="copper-transporting ATPase 1 isoform X2"/>
    <property type="match status" value="1"/>
</dbReference>
<keyword evidence="14 17" id="KW-0406">Ion transport</keyword>
<dbReference type="GO" id="GO:0005524">
    <property type="term" value="F:ATP binding"/>
    <property type="evidence" value="ECO:0007669"/>
    <property type="project" value="UniProtKB-KW"/>
</dbReference>
<evidence type="ECO:0000259" key="18">
    <source>
        <dbReference type="Pfam" id="PF00122"/>
    </source>
</evidence>
<reference evidence="19" key="1">
    <citation type="submission" date="2020-12" db="EMBL/GenBank/DDBJ databases">
        <title>WGS assembly of Carya illinoinensis cv. Pawnee.</title>
        <authorList>
            <person name="Platts A."/>
            <person name="Shu S."/>
            <person name="Wright S."/>
            <person name="Barry K."/>
            <person name="Edger P."/>
            <person name="Pires J.C."/>
            <person name="Schmutz J."/>
        </authorList>
    </citation>
    <scope>NUCLEOTIDE SEQUENCE</scope>
    <source>
        <tissue evidence="19">Leaf</tissue>
    </source>
</reference>
<keyword evidence="15 17" id="KW-0472">Membrane</keyword>
<comment type="caution">
    <text evidence="19">The sequence shown here is derived from an EMBL/GenBank/DDBJ whole genome shotgun (WGS) entry which is preliminary data.</text>
</comment>
<comment type="function">
    <text evidence="17">Catalyzes the hydrolysis of ATP coupled with the transport of calcium.</text>
</comment>
<dbReference type="InterPro" id="IPR006408">
    <property type="entry name" value="P-type_ATPase_IIB"/>
</dbReference>
<name>A0A8T1N9A4_CARIL</name>
<evidence type="ECO:0000256" key="8">
    <source>
        <dbReference type="ARBA" id="ARBA00022840"/>
    </source>
</evidence>
<feature type="transmembrane region" description="Helical" evidence="17">
    <location>
        <begin position="199"/>
        <end position="228"/>
    </location>
</feature>
<dbReference type="GO" id="GO:0012505">
    <property type="term" value="C:endomembrane system"/>
    <property type="evidence" value="ECO:0007669"/>
    <property type="project" value="UniProtKB-SubCell"/>
</dbReference>
<keyword evidence="8 17" id="KW-0067">ATP-binding</keyword>
<evidence type="ECO:0000256" key="14">
    <source>
        <dbReference type="ARBA" id="ARBA00023065"/>
    </source>
</evidence>
<evidence type="ECO:0000313" key="20">
    <source>
        <dbReference type="Proteomes" id="UP000811609"/>
    </source>
</evidence>